<dbReference type="Proteomes" id="UP000249645">
    <property type="component" value="Unassembled WGS sequence"/>
</dbReference>
<dbReference type="InterPro" id="IPR011004">
    <property type="entry name" value="Trimer_LpxA-like_sf"/>
</dbReference>
<dbReference type="EMBL" id="QFOI01000615">
    <property type="protein sequence ID" value="PZP40299.1"/>
    <property type="molecule type" value="Genomic_DNA"/>
</dbReference>
<dbReference type="AlphaFoldDB" id="A0A2W5GDT3"/>
<gene>
    <name evidence="9" type="primary">glgC</name>
    <name evidence="9" type="ORF">DI598_19405</name>
</gene>
<feature type="non-terminal residue" evidence="9">
    <location>
        <position position="427"/>
    </location>
</feature>
<dbReference type="InterPro" id="IPR011831">
    <property type="entry name" value="ADP-Glc_PPase"/>
</dbReference>
<keyword evidence="4 9" id="KW-0548">Nucleotidyltransferase</keyword>
<evidence type="ECO:0000313" key="10">
    <source>
        <dbReference type="Proteomes" id="UP000249645"/>
    </source>
</evidence>
<evidence type="ECO:0000256" key="1">
    <source>
        <dbReference type="ARBA" id="ARBA00010443"/>
    </source>
</evidence>
<evidence type="ECO:0000256" key="4">
    <source>
        <dbReference type="ARBA" id="ARBA00022695"/>
    </source>
</evidence>
<keyword evidence="7" id="KW-0119">Carbohydrate metabolism</keyword>
<proteinExistence type="inferred from homology"/>
<evidence type="ECO:0000256" key="5">
    <source>
        <dbReference type="ARBA" id="ARBA00022741"/>
    </source>
</evidence>
<dbReference type="PROSITE" id="PS00809">
    <property type="entry name" value="ADP_GLC_PYROPHOSPH_2"/>
    <property type="match status" value="1"/>
</dbReference>
<dbReference type="PANTHER" id="PTHR43523">
    <property type="entry name" value="GLUCOSE-1-PHOSPHATE ADENYLYLTRANSFERASE-RELATED"/>
    <property type="match status" value="1"/>
</dbReference>
<evidence type="ECO:0000256" key="7">
    <source>
        <dbReference type="ARBA" id="ARBA00023277"/>
    </source>
</evidence>
<name>A0A2W5GDT3_9SPHI</name>
<sequence>MNQHNNSYLKKTVCFVLGGGKGSRLAPLTEYCAKPAISILGNYKLIDVPISNCLNASLNKIFILTQYNAASINSYIKDTYHFDNFSDGYINILSAEQTNTNTEWFAGTADAVRQTLSYIDNTDLQYVVILSGDQLYQMDFDKMLKAHIKAKAEISIASIAVNEQEASRFGILKADKNNRIVDFVEKPSDYILSDWKSDTGAQLRAKGCNYLASMGIYIFNVAVLKKILKEQIPEGNDFGKDIIPSSLGVYKTQSFLFNGYWKDLGTIASFLESNLELVNNPQELQLYTADKRLYGRPKLHAPARILRSRLDASLVADGSTIENCNIQNSIIGPCLTILGNTRIKNCYLLGQDNYAHGKYNTFYGVGKNCVLENVIMDEYSSIGNNVHIVGHASMADRDAENYCVRDGIVVIKRNAKIPNNTVIGLEV</sequence>
<feature type="domain" description="Nucleotidyl transferase" evidence="8">
    <location>
        <begin position="16"/>
        <end position="277"/>
    </location>
</feature>
<evidence type="ECO:0000256" key="6">
    <source>
        <dbReference type="ARBA" id="ARBA00022840"/>
    </source>
</evidence>
<comment type="similarity">
    <text evidence="1">Belongs to the bacterial/plant glucose-1-phosphate adenylyltransferase family.</text>
</comment>
<dbReference type="InterPro" id="IPR005836">
    <property type="entry name" value="ADP_Glu_pyroP_CS"/>
</dbReference>
<evidence type="ECO:0000256" key="3">
    <source>
        <dbReference type="ARBA" id="ARBA00022679"/>
    </source>
</evidence>
<dbReference type="EC" id="2.7.7.27" evidence="9"/>
<dbReference type="GO" id="GO:0008878">
    <property type="term" value="F:glucose-1-phosphate adenylyltransferase activity"/>
    <property type="evidence" value="ECO:0007669"/>
    <property type="project" value="UniProtKB-EC"/>
</dbReference>
<dbReference type="SUPFAM" id="SSF53448">
    <property type="entry name" value="Nucleotide-diphospho-sugar transferases"/>
    <property type="match status" value="1"/>
</dbReference>
<dbReference type="InterPro" id="IPR005835">
    <property type="entry name" value="NTP_transferase_dom"/>
</dbReference>
<evidence type="ECO:0000259" key="8">
    <source>
        <dbReference type="Pfam" id="PF00483"/>
    </source>
</evidence>
<dbReference type="PANTHER" id="PTHR43523:SF12">
    <property type="entry name" value="GLUCOSE-1-PHOSPHATE ADENYLYLTRANSFERASE LARGE SUBUNIT 1, CHLOROPLASTIC-RELATED"/>
    <property type="match status" value="1"/>
</dbReference>
<keyword evidence="3 9" id="KW-0808">Transferase</keyword>
<keyword evidence="2" id="KW-0321">Glycogen metabolism</keyword>
<dbReference type="Gene3D" id="2.160.10.10">
    <property type="entry name" value="Hexapeptide repeat proteins"/>
    <property type="match status" value="1"/>
</dbReference>
<evidence type="ECO:0000256" key="2">
    <source>
        <dbReference type="ARBA" id="ARBA00022600"/>
    </source>
</evidence>
<dbReference type="InterPro" id="IPR029044">
    <property type="entry name" value="Nucleotide-diphossugar_trans"/>
</dbReference>
<dbReference type="GO" id="GO:0005524">
    <property type="term" value="F:ATP binding"/>
    <property type="evidence" value="ECO:0007669"/>
    <property type="project" value="UniProtKB-KW"/>
</dbReference>
<protein>
    <submittedName>
        <fullName evidence="9">Glucose-1-phosphate adenylyltransferase</fullName>
        <ecNumber evidence="9">2.7.7.27</ecNumber>
    </submittedName>
</protein>
<evidence type="ECO:0000313" key="9">
    <source>
        <dbReference type="EMBL" id="PZP40299.1"/>
    </source>
</evidence>
<organism evidence="9 10">
    <name type="scientific">Pseudopedobacter saltans</name>
    <dbReference type="NCBI Taxonomy" id="151895"/>
    <lineage>
        <taxon>Bacteria</taxon>
        <taxon>Pseudomonadati</taxon>
        <taxon>Bacteroidota</taxon>
        <taxon>Sphingobacteriia</taxon>
        <taxon>Sphingobacteriales</taxon>
        <taxon>Sphingobacteriaceae</taxon>
        <taxon>Pseudopedobacter</taxon>
    </lineage>
</organism>
<comment type="caution">
    <text evidence="9">The sequence shown here is derived from an EMBL/GenBank/DDBJ whole genome shotgun (WGS) entry which is preliminary data.</text>
</comment>
<dbReference type="Pfam" id="PF00483">
    <property type="entry name" value="NTP_transferase"/>
    <property type="match status" value="1"/>
</dbReference>
<dbReference type="CDD" id="cd02508">
    <property type="entry name" value="ADP_Glucose_PP"/>
    <property type="match status" value="1"/>
</dbReference>
<dbReference type="GO" id="GO:0005978">
    <property type="term" value="P:glycogen biosynthetic process"/>
    <property type="evidence" value="ECO:0007669"/>
    <property type="project" value="InterPro"/>
</dbReference>
<keyword evidence="5" id="KW-0547">Nucleotide-binding</keyword>
<dbReference type="SUPFAM" id="SSF51161">
    <property type="entry name" value="Trimeric LpxA-like enzymes"/>
    <property type="match status" value="1"/>
</dbReference>
<dbReference type="Pfam" id="PF25247">
    <property type="entry name" value="LbH_GLGC"/>
    <property type="match status" value="1"/>
</dbReference>
<dbReference type="Gene3D" id="3.90.550.10">
    <property type="entry name" value="Spore Coat Polysaccharide Biosynthesis Protein SpsA, Chain A"/>
    <property type="match status" value="1"/>
</dbReference>
<keyword evidence="6" id="KW-0067">ATP-binding</keyword>
<accession>A0A2W5GDT3</accession>
<reference evidence="9 10" key="1">
    <citation type="submission" date="2017-11" db="EMBL/GenBank/DDBJ databases">
        <title>Infants hospitalized years apart are colonized by the same room-sourced microbial strains.</title>
        <authorList>
            <person name="Brooks B."/>
            <person name="Olm M.R."/>
            <person name="Firek B.A."/>
            <person name="Baker R."/>
            <person name="Thomas B.C."/>
            <person name="Morowitz M.J."/>
            <person name="Banfield J.F."/>
        </authorList>
    </citation>
    <scope>NUCLEOTIDE SEQUENCE [LARGE SCALE GENOMIC DNA]</scope>
    <source>
        <strain evidence="9">S2_009_000_R2_76</strain>
    </source>
</reference>
<dbReference type="CDD" id="cd04651">
    <property type="entry name" value="LbH_G1P_AT_C"/>
    <property type="match status" value="1"/>
</dbReference>